<feature type="transmembrane region" description="Helical" evidence="1">
    <location>
        <begin position="218"/>
        <end position="239"/>
    </location>
</feature>
<reference evidence="2 3" key="1">
    <citation type="submission" date="2018-01" db="EMBL/GenBank/DDBJ databases">
        <title>Whole genome analyses suggest that Burkholderia sensu lato contains two further novel genera in the rhizoxinica-symbiotica group Mycetohabitans gen. nov., and Trinickia gen. nov.: implications for the evolution of diazotrophy and nodulation in the Burkholderiaceae.</title>
        <authorList>
            <person name="Estrada-de los Santos P."/>
            <person name="Palmer M."/>
            <person name="Chavez-Ramirez B."/>
            <person name="Beukes C."/>
            <person name="Steenkamp E.T."/>
            <person name="Hirsch A.M."/>
            <person name="Manyaka P."/>
            <person name="Maluk M."/>
            <person name="Lafos M."/>
            <person name="Crook M."/>
            <person name="Gross E."/>
            <person name="Simon M.F."/>
            <person name="Bueno dos Reis Junior F."/>
            <person name="Poole P.S."/>
            <person name="Venter S.N."/>
            <person name="James E.K."/>
        </authorList>
    </citation>
    <scope>NUCLEOTIDE SEQUENCE [LARGE SCALE GENOMIC DNA]</scope>
    <source>
        <strain evidence="2 3">GP25-8</strain>
    </source>
</reference>
<feature type="transmembrane region" description="Helical" evidence="1">
    <location>
        <begin position="276"/>
        <end position="293"/>
    </location>
</feature>
<evidence type="ECO:0000256" key="1">
    <source>
        <dbReference type="SAM" id="Phobius"/>
    </source>
</evidence>
<organism evidence="2 3">
    <name type="scientific">Trinickia soli</name>
    <dbReference type="NCBI Taxonomy" id="380675"/>
    <lineage>
        <taxon>Bacteria</taxon>
        <taxon>Pseudomonadati</taxon>
        <taxon>Pseudomonadota</taxon>
        <taxon>Betaproteobacteria</taxon>
        <taxon>Burkholderiales</taxon>
        <taxon>Burkholderiaceae</taxon>
        <taxon>Trinickia</taxon>
    </lineage>
</organism>
<accession>A0A2N7WCM8</accession>
<evidence type="ECO:0000313" key="3">
    <source>
        <dbReference type="Proteomes" id="UP000235347"/>
    </source>
</evidence>
<feature type="transmembrane region" description="Helical" evidence="1">
    <location>
        <begin position="365"/>
        <end position="384"/>
    </location>
</feature>
<name>A0A2N7WCM8_9BURK</name>
<feature type="transmembrane region" description="Helical" evidence="1">
    <location>
        <begin position="125"/>
        <end position="145"/>
    </location>
</feature>
<gene>
    <name evidence="2" type="ORF">C0Z19_05205</name>
</gene>
<feature type="transmembrane region" description="Helical" evidence="1">
    <location>
        <begin position="314"/>
        <end position="331"/>
    </location>
</feature>
<feature type="transmembrane region" description="Helical" evidence="1">
    <location>
        <begin position="152"/>
        <end position="172"/>
    </location>
</feature>
<dbReference type="Proteomes" id="UP000235347">
    <property type="component" value="Unassembled WGS sequence"/>
</dbReference>
<evidence type="ECO:0008006" key="4">
    <source>
        <dbReference type="Google" id="ProtNLM"/>
    </source>
</evidence>
<evidence type="ECO:0000313" key="2">
    <source>
        <dbReference type="EMBL" id="PMS27151.1"/>
    </source>
</evidence>
<feature type="transmembrane region" description="Helical" evidence="1">
    <location>
        <begin position="178"/>
        <end position="206"/>
    </location>
</feature>
<protein>
    <recommendedName>
        <fullName evidence="4">Glycosyltransferase RgtA/B/C/D-like domain-containing protein</fullName>
    </recommendedName>
</protein>
<keyword evidence="1" id="KW-1133">Transmembrane helix</keyword>
<sequence length="405" mass="46105">MLAVVVLTIGIWAVYKIGFGQMVATANLRPERLRDYTFPTWHQYSWTQHGFLTFLVADGYAKGQAYANEPTLYLWLMWVLYRIQLIFPAVTMRLMVALISMSASLLSIGYAIGSPTWAKLDFRRTVLLLAAFAYFLTLPTFWISLGKFNVDNVFVLIFPVLLVASAVIARRGPQGKSFWLTAVVMCVLMPMTAALFGAFMGLRAIFARRLDLRMLRSAIVMSVLSVIVYLQPVVVAKLLHFTSENSTWLFRSGLDGDMQYYGNFINSVFVPYFNRPMYFVLIPAALLLLQLWYRIRFAPQSNSTEETGYPDAMMPYLFASYLLTLLFWPQAVAIHPYLYDPLLIGPVGAWIVLNFAKPEVYERHYLAWLFVLLFLVTFNATKIAQAAHCSACYFPSWGMQSQQAG</sequence>
<comment type="caution">
    <text evidence="2">The sequence shown here is derived from an EMBL/GenBank/DDBJ whole genome shotgun (WGS) entry which is preliminary data.</text>
</comment>
<keyword evidence="1" id="KW-0472">Membrane</keyword>
<feature type="transmembrane region" description="Helical" evidence="1">
    <location>
        <begin position="94"/>
        <end position="113"/>
    </location>
</feature>
<dbReference type="AlphaFoldDB" id="A0A2N7WCM8"/>
<keyword evidence="3" id="KW-1185">Reference proteome</keyword>
<proteinExistence type="predicted"/>
<dbReference type="EMBL" id="PNYB01000003">
    <property type="protein sequence ID" value="PMS27151.1"/>
    <property type="molecule type" value="Genomic_DNA"/>
</dbReference>
<keyword evidence="1" id="KW-0812">Transmembrane</keyword>